<keyword evidence="5" id="KW-0378">Hydrolase</keyword>
<evidence type="ECO:0000256" key="4">
    <source>
        <dbReference type="ARBA" id="ARBA00022741"/>
    </source>
</evidence>
<keyword evidence="14" id="KW-1185">Reference proteome</keyword>
<evidence type="ECO:0000256" key="11">
    <source>
        <dbReference type="ARBA" id="ARBA00048781"/>
    </source>
</evidence>
<evidence type="ECO:0000313" key="14">
    <source>
        <dbReference type="Proteomes" id="UP001597109"/>
    </source>
</evidence>
<evidence type="ECO:0000256" key="7">
    <source>
        <dbReference type="ARBA" id="ARBA00023080"/>
    </source>
</evidence>
<dbReference type="Gene3D" id="3.90.950.10">
    <property type="match status" value="1"/>
</dbReference>
<comment type="caution">
    <text evidence="13">The sequence shown here is derived from an EMBL/GenBank/DDBJ whole genome shotgun (WGS) entry which is preliminary data.</text>
</comment>
<comment type="cofactor">
    <cofactor evidence="1">
        <name>Mn(2+)</name>
        <dbReference type="ChEBI" id="CHEBI:29035"/>
    </cofactor>
</comment>
<feature type="domain" description="Non-canonical purine NTP phosphatase/PRRC1" evidence="12">
    <location>
        <begin position="10"/>
        <end position="162"/>
    </location>
</feature>
<evidence type="ECO:0000256" key="1">
    <source>
        <dbReference type="ARBA" id="ARBA00001936"/>
    </source>
</evidence>
<proteinExistence type="predicted"/>
<keyword evidence="8" id="KW-0464">Manganese</keyword>
<keyword evidence="7" id="KW-0546">Nucleotide metabolism</keyword>
<dbReference type="EMBL" id="JBHTKI010000006">
    <property type="protein sequence ID" value="MFD1030354.1"/>
    <property type="molecule type" value="Genomic_DNA"/>
</dbReference>
<evidence type="ECO:0000256" key="9">
    <source>
        <dbReference type="ARBA" id="ARBA00038901"/>
    </source>
</evidence>
<evidence type="ECO:0000256" key="2">
    <source>
        <dbReference type="ARBA" id="ARBA00001946"/>
    </source>
</evidence>
<dbReference type="InterPro" id="IPR029001">
    <property type="entry name" value="ITPase-like_fam"/>
</dbReference>
<sequence length="174" mass="18328">MMNSLKIAVASQNPAKIRAVTECFSELGIEAEIISTETESGVASQPFSIEETRQGAVNRASAALSKGFDLAIGLEGGVFELEGSMYLCNWGAMAGSGGKLYTAGGAQIPLPEEIARELKNGFELGPVMDHYANETGIRHHKGAIGILTGGLVNRGDMFGHIVKLLVGQYQLDSG</sequence>
<organism evidence="13 14">
    <name type="scientific">Metaplanococcus flavidus</name>
    <dbReference type="NCBI Taxonomy" id="569883"/>
    <lineage>
        <taxon>Bacteria</taxon>
        <taxon>Bacillati</taxon>
        <taxon>Bacillota</taxon>
        <taxon>Bacilli</taxon>
        <taxon>Bacillales</taxon>
        <taxon>Caryophanaceae</taxon>
        <taxon>Metaplanococcus</taxon>
    </lineage>
</organism>
<dbReference type="Proteomes" id="UP001597109">
    <property type="component" value="Unassembled WGS sequence"/>
</dbReference>
<dbReference type="PANTHER" id="PTHR34699:SF2">
    <property type="entry name" value="NON-CANONICAL PURINE NTP PHOSPHATASE_PRRC1 DOMAIN-CONTAINING PROTEIN"/>
    <property type="match status" value="1"/>
</dbReference>
<dbReference type="SUPFAM" id="SSF52972">
    <property type="entry name" value="ITPase-like"/>
    <property type="match status" value="1"/>
</dbReference>
<evidence type="ECO:0000256" key="6">
    <source>
        <dbReference type="ARBA" id="ARBA00022842"/>
    </source>
</evidence>
<name>A0ABW3L6Y6_9BACL</name>
<evidence type="ECO:0000256" key="8">
    <source>
        <dbReference type="ARBA" id="ARBA00023211"/>
    </source>
</evidence>
<protein>
    <recommendedName>
        <fullName evidence="9">inosine/xanthosine triphosphatase</fullName>
        <ecNumber evidence="9">3.6.1.73</ecNumber>
    </recommendedName>
</protein>
<accession>A0ABW3L6Y6</accession>
<evidence type="ECO:0000259" key="12">
    <source>
        <dbReference type="Pfam" id="PF01931"/>
    </source>
</evidence>
<keyword evidence="4" id="KW-0547">Nucleotide-binding</keyword>
<dbReference type="PANTHER" id="PTHR34699">
    <property type="match status" value="1"/>
</dbReference>
<comment type="cofactor">
    <cofactor evidence="2">
        <name>Mg(2+)</name>
        <dbReference type="ChEBI" id="CHEBI:18420"/>
    </cofactor>
</comment>
<keyword evidence="6" id="KW-0460">Magnesium</keyword>
<reference evidence="14" key="1">
    <citation type="journal article" date="2019" name="Int. J. Syst. Evol. Microbiol.">
        <title>The Global Catalogue of Microorganisms (GCM) 10K type strain sequencing project: providing services to taxonomists for standard genome sequencing and annotation.</title>
        <authorList>
            <consortium name="The Broad Institute Genomics Platform"/>
            <consortium name="The Broad Institute Genome Sequencing Center for Infectious Disease"/>
            <person name="Wu L."/>
            <person name="Ma J."/>
        </authorList>
    </citation>
    <scope>NUCLEOTIDE SEQUENCE [LARGE SCALE GENOMIC DNA]</scope>
    <source>
        <strain evidence="14">CCUG 56756</strain>
    </source>
</reference>
<keyword evidence="3" id="KW-0479">Metal-binding</keyword>
<evidence type="ECO:0000313" key="13">
    <source>
        <dbReference type="EMBL" id="MFD1030354.1"/>
    </source>
</evidence>
<dbReference type="Pfam" id="PF01931">
    <property type="entry name" value="NTPase_I-T"/>
    <property type="match status" value="1"/>
</dbReference>
<dbReference type="EC" id="3.6.1.73" evidence="9"/>
<dbReference type="NCBIfam" id="NF002850">
    <property type="entry name" value="PRK03114.1"/>
    <property type="match status" value="1"/>
</dbReference>
<gene>
    <name evidence="13" type="ORF">ACFQ1X_02840</name>
</gene>
<evidence type="ECO:0000256" key="3">
    <source>
        <dbReference type="ARBA" id="ARBA00022723"/>
    </source>
</evidence>
<comment type="catalytic activity">
    <reaction evidence="11">
        <text>XTP + H2O = XDP + phosphate + H(+)</text>
        <dbReference type="Rhea" id="RHEA:28406"/>
        <dbReference type="ChEBI" id="CHEBI:15377"/>
        <dbReference type="ChEBI" id="CHEBI:15378"/>
        <dbReference type="ChEBI" id="CHEBI:43474"/>
        <dbReference type="ChEBI" id="CHEBI:59884"/>
        <dbReference type="ChEBI" id="CHEBI:61314"/>
        <dbReference type="EC" id="3.6.1.73"/>
    </reaction>
</comment>
<evidence type="ECO:0000256" key="10">
    <source>
        <dbReference type="ARBA" id="ARBA00048174"/>
    </source>
</evidence>
<dbReference type="InterPro" id="IPR050299">
    <property type="entry name" value="YjjX_NTPase"/>
</dbReference>
<comment type="catalytic activity">
    <reaction evidence="10">
        <text>ITP + H2O = IDP + phosphate + H(+)</text>
        <dbReference type="Rhea" id="RHEA:28330"/>
        <dbReference type="ChEBI" id="CHEBI:15377"/>
        <dbReference type="ChEBI" id="CHEBI:15378"/>
        <dbReference type="ChEBI" id="CHEBI:43474"/>
        <dbReference type="ChEBI" id="CHEBI:58280"/>
        <dbReference type="ChEBI" id="CHEBI:61402"/>
        <dbReference type="EC" id="3.6.1.73"/>
    </reaction>
</comment>
<dbReference type="InterPro" id="IPR026533">
    <property type="entry name" value="NTPase/PRRC1"/>
</dbReference>
<evidence type="ECO:0000256" key="5">
    <source>
        <dbReference type="ARBA" id="ARBA00022801"/>
    </source>
</evidence>